<dbReference type="EMBL" id="JACIFY010000039">
    <property type="protein sequence ID" value="MBB4239259.1"/>
    <property type="molecule type" value="Genomic_DNA"/>
</dbReference>
<proteinExistence type="predicted"/>
<organism evidence="1 2">
    <name type="scientific">Rhizobium esperanzae</name>
    <dbReference type="NCBI Taxonomy" id="1967781"/>
    <lineage>
        <taxon>Bacteria</taxon>
        <taxon>Pseudomonadati</taxon>
        <taxon>Pseudomonadota</taxon>
        <taxon>Alphaproteobacteria</taxon>
        <taxon>Hyphomicrobiales</taxon>
        <taxon>Rhizobiaceae</taxon>
        <taxon>Rhizobium/Agrobacterium group</taxon>
        <taxon>Rhizobium</taxon>
    </lineage>
</organism>
<evidence type="ECO:0000313" key="2">
    <source>
        <dbReference type="Proteomes" id="UP000540909"/>
    </source>
</evidence>
<dbReference type="RefSeq" id="WP_281423784.1">
    <property type="nucleotide sequence ID" value="NZ_JACIFY010000039.1"/>
</dbReference>
<reference evidence="1 2" key="1">
    <citation type="submission" date="2020-08" db="EMBL/GenBank/DDBJ databases">
        <title>Genomic Encyclopedia of Type Strains, Phase IV (KMG-V): Genome sequencing to study the core and pangenomes of soil and plant-associated prokaryotes.</title>
        <authorList>
            <person name="Whitman W."/>
        </authorList>
    </citation>
    <scope>NUCLEOTIDE SEQUENCE [LARGE SCALE GENOMIC DNA]</scope>
    <source>
        <strain evidence="1 2">SEMIA 4089</strain>
    </source>
</reference>
<dbReference type="AlphaFoldDB" id="A0A7W6R9N1"/>
<gene>
    <name evidence="1" type="ORF">GGD57_005880</name>
</gene>
<dbReference type="Proteomes" id="UP000540909">
    <property type="component" value="Unassembled WGS sequence"/>
</dbReference>
<accession>A0A7W6R9N1</accession>
<protein>
    <submittedName>
        <fullName evidence="1">Uncharacterized protein</fullName>
    </submittedName>
</protein>
<sequence>MERSEAARSTGRGMDAEAFGDAFEFEMSALIEAMPGVSAYRGDG</sequence>
<comment type="caution">
    <text evidence="1">The sequence shown here is derived from an EMBL/GenBank/DDBJ whole genome shotgun (WGS) entry which is preliminary data.</text>
</comment>
<evidence type="ECO:0000313" key="1">
    <source>
        <dbReference type="EMBL" id="MBB4239259.1"/>
    </source>
</evidence>
<name>A0A7W6R9N1_9HYPH</name>